<feature type="region of interest" description="Disordered" evidence="1">
    <location>
        <begin position="61"/>
        <end position="104"/>
    </location>
</feature>
<evidence type="ECO:0000256" key="1">
    <source>
        <dbReference type="SAM" id="MobiDB-lite"/>
    </source>
</evidence>
<dbReference type="Proteomes" id="UP001066276">
    <property type="component" value="Chromosome 1_1"/>
</dbReference>
<sequence length="104" mass="11096">MPPQAGYGPPSSARPGEGGPIKRSPLNRARVQVASRINPHKRSRFHLSAQSLSAAEREPAHFPWLHPNGPRLKVRGLEAQRSLRSAPSSAGHQNEAAASSRGPG</sequence>
<evidence type="ECO:0000313" key="3">
    <source>
        <dbReference type="Proteomes" id="UP001066276"/>
    </source>
</evidence>
<dbReference type="AlphaFoldDB" id="A0AAV7WYQ1"/>
<keyword evidence="3" id="KW-1185">Reference proteome</keyword>
<organism evidence="2 3">
    <name type="scientific">Pleurodeles waltl</name>
    <name type="common">Iberian ribbed newt</name>
    <dbReference type="NCBI Taxonomy" id="8319"/>
    <lineage>
        <taxon>Eukaryota</taxon>
        <taxon>Metazoa</taxon>
        <taxon>Chordata</taxon>
        <taxon>Craniata</taxon>
        <taxon>Vertebrata</taxon>
        <taxon>Euteleostomi</taxon>
        <taxon>Amphibia</taxon>
        <taxon>Batrachia</taxon>
        <taxon>Caudata</taxon>
        <taxon>Salamandroidea</taxon>
        <taxon>Salamandridae</taxon>
        <taxon>Pleurodelinae</taxon>
        <taxon>Pleurodeles</taxon>
    </lineage>
</organism>
<accession>A0AAV7WYQ1</accession>
<feature type="compositionally biased region" description="Polar residues" evidence="1">
    <location>
        <begin position="82"/>
        <end position="92"/>
    </location>
</feature>
<feature type="region of interest" description="Disordered" evidence="1">
    <location>
        <begin position="1"/>
        <end position="28"/>
    </location>
</feature>
<comment type="caution">
    <text evidence="2">The sequence shown here is derived from an EMBL/GenBank/DDBJ whole genome shotgun (WGS) entry which is preliminary data.</text>
</comment>
<name>A0AAV7WYQ1_PLEWA</name>
<reference evidence="2" key="1">
    <citation type="journal article" date="2022" name="bioRxiv">
        <title>Sequencing and chromosome-scale assembly of the giantPleurodeles waltlgenome.</title>
        <authorList>
            <person name="Brown T."/>
            <person name="Elewa A."/>
            <person name="Iarovenko S."/>
            <person name="Subramanian E."/>
            <person name="Araus A.J."/>
            <person name="Petzold A."/>
            <person name="Susuki M."/>
            <person name="Suzuki K.-i.T."/>
            <person name="Hayashi T."/>
            <person name="Toyoda A."/>
            <person name="Oliveira C."/>
            <person name="Osipova E."/>
            <person name="Leigh N.D."/>
            <person name="Simon A."/>
            <person name="Yun M.H."/>
        </authorList>
    </citation>
    <scope>NUCLEOTIDE SEQUENCE</scope>
    <source>
        <strain evidence="2">20211129_DDA</strain>
        <tissue evidence="2">Liver</tissue>
    </source>
</reference>
<protein>
    <submittedName>
        <fullName evidence="2">Uncharacterized protein</fullName>
    </submittedName>
</protein>
<dbReference type="EMBL" id="JANPWB010000001">
    <property type="protein sequence ID" value="KAJ1219273.1"/>
    <property type="molecule type" value="Genomic_DNA"/>
</dbReference>
<gene>
    <name evidence="2" type="ORF">NDU88_006842</name>
</gene>
<proteinExistence type="predicted"/>
<evidence type="ECO:0000313" key="2">
    <source>
        <dbReference type="EMBL" id="KAJ1219273.1"/>
    </source>
</evidence>